<organism evidence="1 4">
    <name type="scientific">Enterocloster aldenensis</name>
    <dbReference type="NCBI Taxonomy" id="358742"/>
    <lineage>
        <taxon>Bacteria</taxon>
        <taxon>Bacillati</taxon>
        <taxon>Bacillota</taxon>
        <taxon>Clostridia</taxon>
        <taxon>Lachnospirales</taxon>
        <taxon>Lachnospiraceae</taxon>
        <taxon>Enterocloster</taxon>
    </lineage>
</organism>
<comment type="caution">
    <text evidence="1">The sequence shown here is derived from an EMBL/GenBank/DDBJ whole genome shotgun (WGS) entry which is preliminary data.</text>
</comment>
<evidence type="ECO:0008006" key="5">
    <source>
        <dbReference type="Google" id="ProtNLM"/>
    </source>
</evidence>
<dbReference type="Proteomes" id="UP000669239">
    <property type="component" value="Unassembled WGS sequence"/>
</dbReference>
<dbReference type="EMBL" id="JAKNGE010000017">
    <property type="protein sequence ID" value="MCG4746592.1"/>
    <property type="molecule type" value="Genomic_DNA"/>
</dbReference>
<dbReference type="RefSeq" id="WP_117562994.1">
    <property type="nucleotide sequence ID" value="NZ_JAAITT010000093.1"/>
</dbReference>
<sequence>MIGYKTYADAATFANDIDNVVTGVTVLNRGDLDSTFLNTDGSYKSKATRTDGTVSVAIVSLNDLGLSASKLKNNNNDDLSVYVYTNAAGEHSLGVSTLKNDGAAVVHTSGKISENSSKNKDSNDVTYKLYKDKIAATFAED</sequence>
<evidence type="ECO:0000313" key="3">
    <source>
        <dbReference type="Proteomes" id="UP000669239"/>
    </source>
</evidence>
<accession>A0AAW5BZ82</accession>
<evidence type="ECO:0000313" key="1">
    <source>
        <dbReference type="EMBL" id="MCG4746592.1"/>
    </source>
</evidence>
<protein>
    <recommendedName>
        <fullName evidence="5">Flagellin</fullName>
    </recommendedName>
</protein>
<reference evidence="2" key="2">
    <citation type="submission" date="2020-02" db="EMBL/GenBank/DDBJ databases">
        <authorList>
            <person name="Littmann E."/>
            <person name="Sorbara M."/>
        </authorList>
    </citation>
    <scope>NUCLEOTIDE SEQUENCE</scope>
    <source>
        <strain evidence="2">MSK.1.17</strain>
    </source>
</reference>
<proteinExistence type="predicted"/>
<evidence type="ECO:0000313" key="2">
    <source>
        <dbReference type="EMBL" id="NSJ52672.1"/>
    </source>
</evidence>
<gene>
    <name evidence="2" type="ORF">G5B36_28985</name>
    <name evidence="1" type="ORF">L0N08_14315</name>
</gene>
<keyword evidence="3" id="KW-1185">Reference proteome</keyword>
<name>A0AAW5BZ82_9FIRM</name>
<dbReference type="Proteomes" id="UP001299608">
    <property type="component" value="Unassembled WGS sequence"/>
</dbReference>
<reference evidence="1" key="3">
    <citation type="submission" date="2022-01" db="EMBL/GenBank/DDBJ databases">
        <title>Collection of gut derived symbiotic bacterial strains cultured from healthy donors.</title>
        <authorList>
            <person name="Lin H."/>
            <person name="Kohout C."/>
            <person name="Waligurski E."/>
            <person name="Pamer E.G."/>
        </authorList>
    </citation>
    <scope>NUCLEOTIDE SEQUENCE</scope>
    <source>
        <strain evidence="1">DFI.6.55</strain>
    </source>
</reference>
<evidence type="ECO:0000313" key="4">
    <source>
        <dbReference type="Proteomes" id="UP001299608"/>
    </source>
</evidence>
<dbReference type="EMBL" id="JAAITT010000093">
    <property type="protein sequence ID" value="NSJ52672.1"/>
    <property type="molecule type" value="Genomic_DNA"/>
</dbReference>
<reference evidence="2 3" key="1">
    <citation type="journal article" date="2020" name="Cell Host Microbe">
        <title>Functional and Genomic Variation between Human-Derived Isolates of Lachnospiraceae Reveals Inter- and Intra-Species Diversity.</title>
        <authorList>
            <person name="Sorbara M.T."/>
            <person name="Littmann E.R."/>
            <person name="Fontana E."/>
            <person name="Moody T.U."/>
            <person name="Kohout C.E."/>
            <person name="Gjonbalaj M."/>
            <person name="Eaton V."/>
            <person name="Seok R."/>
            <person name="Leiner I.M."/>
            <person name="Pamer E.G."/>
        </authorList>
    </citation>
    <scope>NUCLEOTIDE SEQUENCE [LARGE SCALE GENOMIC DNA]</scope>
    <source>
        <strain evidence="2 3">MSK.1.17</strain>
    </source>
</reference>
<dbReference type="AlphaFoldDB" id="A0AAW5BZ82"/>